<dbReference type="InterPro" id="IPR051120">
    <property type="entry name" value="ABC_AA/LPS_Transport"/>
</dbReference>
<evidence type="ECO:0000313" key="8">
    <source>
        <dbReference type="Proteomes" id="UP000294200"/>
    </source>
</evidence>
<evidence type="ECO:0000313" key="7">
    <source>
        <dbReference type="EMBL" id="TCG08034.1"/>
    </source>
</evidence>
<keyword evidence="3" id="KW-0997">Cell inner membrane</keyword>
<dbReference type="PROSITE" id="PS50893">
    <property type="entry name" value="ABC_TRANSPORTER_2"/>
    <property type="match status" value="1"/>
</dbReference>
<accession>A0A4R0XCT3</accession>
<sequence length="259" mass="28120">MILGDTILETRGLTREFRGFTAVNGVNLRVKRGSIHALIGPNGAGKTTCFNLLTKFLVPTAGQIVFDGIDITGERPAQVARRGIIRSFQISAVFPHLTALQNVRVGLQRQLGSAFHFWRSERTLRQLDDRAIDLLTQVGLTDFADVPAVELSYGRKRALEIATTLGMEPELMLLDEPTQGMGHEDVDRVTALIKKVSAGRTILMVEHNMNVIAGISDTITVLQRGEVLAEGTYAEVSKNPLVMQAYMGSADAALAGAHA</sequence>
<dbReference type="Pfam" id="PF12399">
    <property type="entry name" value="BCA_ABC_TP_C"/>
    <property type="match status" value="1"/>
</dbReference>
<dbReference type="InterPro" id="IPR032823">
    <property type="entry name" value="BCA_ABC_TP_C"/>
</dbReference>
<evidence type="ECO:0000259" key="6">
    <source>
        <dbReference type="PROSITE" id="PS50893"/>
    </source>
</evidence>
<evidence type="ECO:0000256" key="4">
    <source>
        <dbReference type="ARBA" id="ARBA00022741"/>
    </source>
</evidence>
<dbReference type="PANTHER" id="PTHR45772">
    <property type="entry name" value="CONSERVED COMPONENT OF ABC TRANSPORTER FOR NATURAL AMINO ACIDS-RELATED"/>
    <property type="match status" value="1"/>
</dbReference>
<keyword evidence="5 7" id="KW-0067">ATP-binding</keyword>
<dbReference type="InterPro" id="IPR003439">
    <property type="entry name" value="ABC_transporter-like_ATP-bd"/>
</dbReference>
<evidence type="ECO:0000256" key="1">
    <source>
        <dbReference type="ARBA" id="ARBA00022448"/>
    </source>
</evidence>
<evidence type="ECO:0000256" key="3">
    <source>
        <dbReference type="ARBA" id="ARBA00022519"/>
    </source>
</evidence>
<name>A0A4R0XCT3_9BURK</name>
<reference evidence="7 8" key="1">
    <citation type="submission" date="2017-02" db="EMBL/GenBank/DDBJ databases">
        <title>Paraburkholderia sophoroidis sp. nov. and Paraburkholderia steynii sp. nov. rhizobial symbionts of the fynbos legume Hypocalyptus sophoroides.</title>
        <authorList>
            <person name="Steenkamp E.T."/>
            <person name="Beukes C.W."/>
            <person name="Van Zyl E."/>
            <person name="Avontuur J."/>
            <person name="Chan W.Y."/>
            <person name="Hassen A."/>
            <person name="Palmer M."/>
            <person name="Mthombeni L."/>
            <person name="Phalane F."/>
            <person name="Sereme K."/>
            <person name="Venter S.N."/>
        </authorList>
    </citation>
    <scope>NUCLEOTIDE SEQUENCE [LARGE SCALE GENOMIC DNA]</scope>
    <source>
        <strain evidence="7 8">HC1.1ba</strain>
    </source>
</reference>
<evidence type="ECO:0000256" key="2">
    <source>
        <dbReference type="ARBA" id="ARBA00022475"/>
    </source>
</evidence>
<feature type="domain" description="ABC transporter" evidence="6">
    <location>
        <begin position="8"/>
        <end position="249"/>
    </location>
</feature>
<dbReference type="GO" id="GO:0005886">
    <property type="term" value="C:plasma membrane"/>
    <property type="evidence" value="ECO:0007669"/>
    <property type="project" value="TreeGrafter"/>
</dbReference>
<gene>
    <name evidence="7" type="ORF">BZM27_15275</name>
</gene>
<evidence type="ECO:0000256" key="5">
    <source>
        <dbReference type="ARBA" id="ARBA00022840"/>
    </source>
</evidence>
<keyword evidence="4" id="KW-0547">Nucleotide-binding</keyword>
<protein>
    <submittedName>
        <fullName evidence="7">ABC transporter ATP-binding protein</fullName>
    </submittedName>
</protein>
<dbReference type="InterPro" id="IPR003593">
    <property type="entry name" value="AAA+_ATPase"/>
</dbReference>
<dbReference type="Pfam" id="PF00005">
    <property type="entry name" value="ABC_tran"/>
    <property type="match status" value="1"/>
</dbReference>
<dbReference type="GO" id="GO:0016887">
    <property type="term" value="F:ATP hydrolysis activity"/>
    <property type="evidence" value="ECO:0007669"/>
    <property type="project" value="InterPro"/>
</dbReference>
<proteinExistence type="predicted"/>
<comment type="caution">
    <text evidence="7">The sequence shown here is derived from an EMBL/GenBank/DDBJ whole genome shotgun (WGS) entry which is preliminary data.</text>
</comment>
<keyword evidence="2" id="KW-1003">Cell membrane</keyword>
<dbReference type="Proteomes" id="UP000294200">
    <property type="component" value="Unassembled WGS sequence"/>
</dbReference>
<dbReference type="Gene3D" id="3.40.50.300">
    <property type="entry name" value="P-loop containing nucleotide triphosphate hydrolases"/>
    <property type="match status" value="1"/>
</dbReference>
<dbReference type="AlphaFoldDB" id="A0A4R0XCT3"/>
<dbReference type="CDD" id="cd03219">
    <property type="entry name" value="ABC_Mj1267_LivG_branched"/>
    <property type="match status" value="1"/>
</dbReference>
<dbReference type="EMBL" id="MWML01000047">
    <property type="protein sequence ID" value="TCG08034.1"/>
    <property type="molecule type" value="Genomic_DNA"/>
</dbReference>
<dbReference type="PANTHER" id="PTHR45772:SF3">
    <property type="entry name" value="ABC TRANSPORTER ATP-BINDING PROTEIN"/>
    <property type="match status" value="1"/>
</dbReference>
<keyword evidence="3" id="KW-0472">Membrane</keyword>
<organism evidence="7 8">
    <name type="scientific">Paraburkholderia steynii</name>
    <dbReference type="NCBI Taxonomy" id="1245441"/>
    <lineage>
        <taxon>Bacteria</taxon>
        <taxon>Pseudomonadati</taxon>
        <taxon>Pseudomonadota</taxon>
        <taxon>Betaproteobacteria</taxon>
        <taxon>Burkholderiales</taxon>
        <taxon>Burkholderiaceae</taxon>
        <taxon>Paraburkholderia</taxon>
    </lineage>
</organism>
<dbReference type="SMART" id="SM00382">
    <property type="entry name" value="AAA"/>
    <property type="match status" value="1"/>
</dbReference>
<dbReference type="InterPro" id="IPR027417">
    <property type="entry name" value="P-loop_NTPase"/>
</dbReference>
<keyword evidence="1" id="KW-0813">Transport</keyword>
<keyword evidence="8" id="KW-1185">Reference proteome</keyword>
<dbReference type="SUPFAM" id="SSF52540">
    <property type="entry name" value="P-loop containing nucleoside triphosphate hydrolases"/>
    <property type="match status" value="1"/>
</dbReference>
<dbReference type="GO" id="GO:0005524">
    <property type="term" value="F:ATP binding"/>
    <property type="evidence" value="ECO:0007669"/>
    <property type="project" value="UniProtKB-KW"/>
</dbReference>